<feature type="compositionally biased region" description="Low complexity" evidence="1">
    <location>
        <begin position="411"/>
        <end position="454"/>
    </location>
</feature>
<protein>
    <submittedName>
        <fullName evidence="3">PrsW family intramembrane metalloprotease</fullName>
    </submittedName>
</protein>
<feature type="transmembrane region" description="Helical" evidence="2">
    <location>
        <begin position="42"/>
        <end position="61"/>
    </location>
</feature>
<feature type="transmembrane region" description="Helical" evidence="2">
    <location>
        <begin position="166"/>
        <end position="185"/>
    </location>
</feature>
<dbReference type="PANTHER" id="PTHR36844">
    <property type="entry name" value="PROTEASE PRSW"/>
    <property type="match status" value="1"/>
</dbReference>
<sequence>MVHTQTGTAGFVVGVALAVLPVPLVLGAYHWLDRVEPKPARLLLFCFGWGACAATLVAILANDWATSLLISHQVGGGETLGASLVAPLVEESSKAAPLLLIFLFRRRDFTGIVDGAVYAGFTATGFAFTENILYIGRSVMDGSNDGGTGIAATVMTFVMREVMSPFAHPLFTSMTAVGFGLAAISRKRWQRICAPIAGWIFAMLMHGTWNSAPVLGPLGFFGVYFLFMMPVFALMVWLVIWSRGNELRVVGKQLAVYVAAGWIARPVPLVLASMRTRKQARALARFQGGPAADKAMREYQGFATSLALLRERVARGLAVQDFAEREQELLHHLWERKEAVEPVFNRVGEQEWYRTHPPLATAWAGPPAPGFGYPYPQRPGYGPGYGPYPQRPGYGPYPHTQPPGYGQAFVPQQQTPPQYGGRPPYGGQPYAPRAYAPQQAYPQQPYPYAHQQPVAPSPVQPSPAQASPAQANPASEQPPAES</sequence>
<gene>
    <name evidence="3" type="ORF">I2501_10530</name>
</gene>
<evidence type="ECO:0000256" key="2">
    <source>
        <dbReference type="SAM" id="Phobius"/>
    </source>
</evidence>
<keyword evidence="3" id="KW-0482">Metalloprotease</keyword>
<accession>A0A931B380</accession>
<proteinExistence type="predicted"/>
<keyword evidence="3" id="KW-0378">Hydrolase</keyword>
<feature type="transmembrane region" description="Helical" evidence="2">
    <location>
        <begin position="221"/>
        <end position="242"/>
    </location>
</feature>
<dbReference type="Pfam" id="PF13367">
    <property type="entry name" value="PrsW-protease"/>
    <property type="match status" value="1"/>
</dbReference>
<keyword evidence="4" id="KW-1185">Reference proteome</keyword>
<evidence type="ECO:0000313" key="4">
    <source>
        <dbReference type="Proteomes" id="UP000657385"/>
    </source>
</evidence>
<feature type="compositionally biased region" description="Low complexity" evidence="1">
    <location>
        <begin position="387"/>
        <end position="398"/>
    </location>
</feature>
<evidence type="ECO:0000256" key="1">
    <source>
        <dbReference type="SAM" id="MobiDB-lite"/>
    </source>
</evidence>
<feature type="transmembrane region" description="Helical" evidence="2">
    <location>
        <begin position="116"/>
        <end position="136"/>
    </location>
</feature>
<reference evidence="3" key="1">
    <citation type="submission" date="2020-11" db="EMBL/GenBank/DDBJ databases">
        <title>Isolation and identification of active actinomycetes.</title>
        <authorList>
            <person name="Yu B."/>
        </authorList>
    </citation>
    <scope>NUCLEOTIDE SEQUENCE</scope>
    <source>
        <strain evidence="3">NEAU-YB345</strain>
    </source>
</reference>
<feature type="compositionally biased region" description="Low complexity" evidence="1">
    <location>
        <begin position="462"/>
        <end position="482"/>
    </location>
</feature>
<comment type="caution">
    <text evidence="3">The sequence shown here is derived from an EMBL/GenBank/DDBJ whole genome shotgun (WGS) entry which is preliminary data.</text>
</comment>
<keyword evidence="3" id="KW-0645">Protease</keyword>
<feature type="transmembrane region" description="Helical" evidence="2">
    <location>
        <begin position="192"/>
        <end position="209"/>
    </location>
</feature>
<dbReference type="GO" id="GO:0008237">
    <property type="term" value="F:metallopeptidase activity"/>
    <property type="evidence" value="ECO:0007669"/>
    <property type="project" value="UniProtKB-KW"/>
</dbReference>
<dbReference type="AlphaFoldDB" id="A0A931B380"/>
<keyword evidence="2" id="KW-1133">Transmembrane helix</keyword>
<evidence type="ECO:0000313" key="3">
    <source>
        <dbReference type="EMBL" id="MBF9068467.1"/>
    </source>
</evidence>
<keyword evidence="2" id="KW-0472">Membrane</keyword>
<keyword evidence="2" id="KW-0812">Transmembrane</keyword>
<feature type="transmembrane region" description="Helical" evidence="2">
    <location>
        <begin position="6"/>
        <end position="30"/>
    </location>
</feature>
<dbReference type="PANTHER" id="PTHR36844:SF1">
    <property type="entry name" value="PROTEASE PRSW"/>
    <property type="match status" value="1"/>
</dbReference>
<dbReference type="Proteomes" id="UP000657385">
    <property type="component" value="Unassembled WGS sequence"/>
</dbReference>
<feature type="region of interest" description="Disordered" evidence="1">
    <location>
        <begin position="382"/>
        <end position="482"/>
    </location>
</feature>
<dbReference type="InterPro" id="IPR026898">
    <property type="entry name" value="PrsW"/>
</dbReference>
<organism evidence="3 4">
    <name type="scientific">Streptacidiphilus fuscans</name>
    <dbReference type="NCBI Taxonomy" id="2789292"/>
    <lineage>
        <taxon>Bacteria</taxon>
        <taxon>Bacillati</taxon>
        <taxon>Actinomycetota</taxon>
        <taxon>Actinomycetes</taxon>
        <taxon>Kitasatosporales</taxon>
        <taxon>Streptomycetaceae</taxon>
        <taxon>Streptacidiphilus</taxon>
    </lineage>
</organism>
<dbReference type="EMBL" id="JADPRT010000003">
    <property type="protein sequence ID" value="MBF9068467.1"/>
    <property type="molecule type" value="Genomic_DNA"/>
</dbReference>
<feature type="transmembrane region" description="Helical" evidence="2">
    <location>
        <begin position="254"/>
        <end position="274"/>
    </location>
</feature>
<name>A0A931B380_9ACTN</name>